<dbReference type="KEGG" id="minf:MESINF_1719"/>
<evidence type="ECO:0008006" key="3">
    <source>
        <dbReference type="Google" id="ProtNLM"/>
    </source>
</evidence>
<protein>
    <recommendedName>
        <fullName evidence="3">DUF503 domain-containing protein</fullName>
    </recommendedName>
</protein>
<dbReference type="EMBL" id="LS974202">
    <property type="protein sequence ID" value="SSC13163.1"/>
    <property type="molecule type" value="Genomic_DNA"/>
</dbReference>
<organism evidence="1 2">
    <name type="scientific">Mesotoga infera</name>
    <dbReference type="NCBI Taxonomy" id="1236046"/>
    <lineage>
        <taxon>Bacteria</taxon>
        <taxon>Thermotogati</taxon>
        <taxon>Thermotogota</taxon>
        <taxon>Thermotogae</taxon>
        <taxon>Kosmotogales</taxon>
        <taxon>Kosmotogaceae</taxon>
        <taxon>Mesotoga</taxon>
    </lineage>
</organism>
<keyword evidence="2" id="KW-1185">Reference proteome</keyword>
<dbReference type="RefSeq" id="WP_169699340.1">
    <property type="nucleotide sequence ID" value="NZ_LS974202.1"/>
</dbReference>
<dbReference type="PANTHER" id="PTHR36441:SF1">
    <property type="entry name" value="DUF503 DOMAIN-CONTAINING PROTEIN"/>
    <property type="match status" value="1"/>
</dbReference>
<dbReference type="AlphaFoldDB" id="A0A7Z7LFK9"/>
<accession>A0A7Z7LFK9</accession>
<dbReference type="SUPFAM" id="SSF103007">
    <property type="entry name" value="Hypothetical protein TT1725"/>
    <property type="match status" value="1"/>
</dbReference>
<dbReference type="PANTHER" id="PTHR36441">
    <property type="entry name" value="HYPOTHETICAL CYTOSOLIC PROTEIN"/>
    <property type="match status" value="1"/>
</dbReference>
<dbReference type="Gene3D" id="3.30.70.1120">
    <property type="entry name" value="TT1725-like"/>
    <property type="match status" value="1"/>
</dbReference>
<dbReference type="Proteomes" id="UP000250796">
    <property type="component" value="Chromosome MESINF"/>
</dbReference>
<proteinExistence type="predicted"/>
<evidence type="ECO:0000313" key="2">
    <source>
        <dbReference type="Proteomes" id="UP000250796"/>
    </source>
</evidence>
<gene>
    <name evidence="1" type="ORF">MESINF_1719</name>
</gene>
<reference evidence="1 2" key="1">
    <citation type="submission" date="2017-01" db="EMBL/GenBank/DDBJ databases">
        <authorList>
            <person name="Erauso G."/>
        </authorList>
    </citation>
    <scope>NUCLEOTIDE SEQUENCE [LARGE SCALE GENOMIC DNA]</scope>
    <source>
        <strain evidence="1">MESINF1</strain>
    </source>
</reference>
<dbReference type="InterPro" id="IPR036746">
    <property type="entry name" value="TT1725-like_sf"/>
</dbReference>
<name>A0A7Z7LFK9_9BACT</name>
<evidence type="ECO:0000313" key="1">
    <source>
        <dbReference type="EMBL" id="SSC13163.1"/>
    </source>
</evidence>
<dbReference type="InterPro" id="IPR007546">
    <property type="entry name" value="DUF503"/>
</dbReference>
<sequence>MHFGYMTYLVKLENINSLKEKRGVVRPVFNDLKKNFNASVVETGRHDCWEEFEVTVGIVANTRGELDSLFNSVYERIIWNGFEVIGESGESW</sequence>
<dbReference type="Pfam" id="PF04456">
    <property type="entry name" value="DUF503"/>
    <property type="match status" value="1"/>
</dbReference>